<dbReference type="PANTHER" id="PTHR30341:SF0">
    <property type="entry name" value="NA(+)_H(+) ANTIPORTER NHAA"/>
    <property type="match status" value="1"/>
</dbReference>
<keyword evidence="7 11" id="KW-0915">Sodium</keyword>
<evidence type="ECO:0000256" key="5">
    <source>
        <dbReference type="ARBA" id="ARBA00022692"/>
    </source>
</evidence>
<evidence type="ECO:0000313" key="14">
    <source>
        <dbReference type="Proteomes" id="UP000305778"/>
    </source>
</evidence>
<dbReference type="InterPro" id="IPR023171">
    <property type="entry name" value="Na/H_antiporter_dom_sf"/>
</dbReference>
<dbReference type="NCBIfam" id="TIGR00773">
    <property type="entry name" value="NhaA"/>
    <property type="match status" value="1"/>
</dbReference>
<dbReference type="InterPro" id="IPR003844">
    <property type="entry name" value="UPF0060"/>
</dbReference>
<comment type="catalytic activity">
    <reaction evidence="11">
        <text>Na(+)(in) + 2 H(+)(out) = Na(+)(out) + 2 H(+)(in)</text>
        <dbReference type="Rhea" id="RHEA:29251"/>
        <dbReference type="ChEBI" id="CHEBI:15378"/>
        <dbReference type="ChEBI" id="CHEBI:29101"/>
    </reaction>
</comment>
<dbReference type="GO" id="GO:0006885">
    <property type="term" value="P:regulation of pH"/>
    <property type="evidence" value="ECO:0007669"/>
    <property type="project" value="UniProtKB-UniRule"/>
</dbReference>
<keyword evidence="10 11" id="KW-0739">Sodium transport</keyword>
<comment type="function">
    <text evidence="11">Na(+)/H(+) antiporter that extrudes sodium in exchange for external protons.</text>
</comment>
<accession>A0A4U0S7S0</accession>
<feature type="transmembrane region" description="Helical" evidence="11">
    <location>
        <begin position="243"/>
        <end position="262"/>
    </location>
</feature>
<evidence type="ECO:0000313" key="13">
    <source>
        <dbReference type="EMBL" id="TKA03231.1"/>
    </source>
</evidence>
<feature type="transmembrane region" description="Helical" evidence="11">
    <location>
        <begin position="406"/>
        <end position="426"/>
    </location>
</feature>
<comment type="caution">
    <text evidence="13">The sequence shown here is derived from an EMBL/GenBank/DDBJ whole genome shotgun (WGS) entry which is preliminary data.</text>
</comment>
<name>A0A4U0S7S0_9ACTN</name>
<keyword evidence="8 11" id="KW-0406">Ion transport</keyword>
<feature type="transmembrane region" description="Helical" evidence="11">
    <location>
        <begin position="13"/>
        <end position="33"/>
    </location>
</feature>
<comment type="subcellular location">
    <subcellularLocation>
        <location evidence="1">Cell inner membrane</location>
        <topology evidence="1">Multi-pass membrane protein</topology>
    </subcellularLocation>
    <subcellularLocation>
        <location evidence="11">Cell membrane</location>
        <topology evidence="11">Multi-pass membrane protein</topology>
    </subcellularLocation>
</comment>
<dbReference type="Pfam" id="PF02694">
    <property type="entry name" value="UPF0060"/>
    <property type="match status" value="1"/>
</dbReference>
<feature type="region of interest" description="Disordered" evidence="12">
    <location>
        <begin position="501"/>
        <end position="525"/>
    </location>
</feature>
<feature type="transmembrane region" description="Helical" evidence="11">
    <location>
        <begin position="271"/>
        <end position="292"/>
    </location>
</feature>
<evidence type="ECO:0000256" key="10">
    <source>
        <dbReference type="ARBA" id="ARBA00023201"/>
    </source>
</evidence>
<keyword evidence="9 11" id="KW-0472">Membrane</keyword>
<feature type="compositionally biased region" description="Low complexity" evidence="12">
    <location>
        <begin position="71"/>
        <end position="89"/>
    </location>
</feature>
<proteinExistence type="inferred from homology"/>
<feature type="transmembrane region" description="Helical" evidence="11">
    <location>
        <begin position="128"/>
        <end position="150"/>
    </location>
</feature>
<gene>
    <name evidence="11 13" type="primary">nhaA</name>
    <name evidence="13" type="ORF">FCI23_36360</name>
</gene>
<sequence>MVADGYRPDRFDIIGAAICLSGVAVIMYAPAATDPSLTAACWRLLKPRFGCGEPHRRAAQPGHAHHSTEASGHPPRGLRSSRGRPSLGDRPARRIDRLPKKCARQHCDRWKRACGEMRVRPGSTVRRFLASDPAPGVALVAATVAALVWINSPAADAYTTLWDTAVGPASAGMHLDLRHWVNDALMTVFFFVIGLELKQELVDGELAHPRAAALPVLAAVGGALVPAVVFLMVTFGTPAARGWGVPMATDPAFAVGVLALVARRVPPGVRLLLLAIATVDDVLAVLVIAAGYSGALSWPWLAAAVGGCLLVVVLRRLGVSAIWPYLPVGAAVWYATLQSGAHATLAGVALALLTPAGSTGGRDVLAVLLRRLAPVSAFLAVPVFALANAGVPLSADSATAAFADRVTWAILAGLLFGKFAGITGTITLVTRTGLGHLPSGVTSRHVAGLGLLGALGFTVALFVTELAYTEAGLTDHAKIGILAASVIAAAAAALVLTRTPQEPTASPAATGDDTPGTGRTRTEAA</sequence>
<evidence type="ECO:0000256" key="8">
    <source>
        <dbReference type="ARBA" id="ARBA00023065"/>
    </source>
</evidence>
<dbReference type="OrthoDB" id="117402at2"/>
<dbReference type="EMBL" id="SUMC01000054">
    <property type="protein sequence ID" value="TKA03231.1"/>
    <property type="molecule type" value="Genomic_DNA"/>
</dbReference>
<evidence type="ECO:0000256" key="2">
    <source>
        <dbReference type="ARBA" id="ARBA00022448"/>
    </source>
</evidence>
<reference evidence="13 14" key="1">
    <citation type="submission" date="2019-04" db="EMBL/GenBank/DDBJ databases">
        <title>Streptomyces oryziradicis sp. nov., a novel actinomycete isolated from rhizosphere soil of rice (Oryza sativa L.).</title>
        <authorList>
            <person name="Li C."/>
        </authorList>
    </citation>
    <scope>NUCLEOTIDE SEQUENCE [LARGE SCALE GENOMIC DNA]</scope>
    <source>
        <strain evidence="13 14">NEAU-C40</strain>
    </source>
</reference>
<keyword evidence="14" id="KW-1185">Reference proteome</keyword>
<evidence type="ECO:0000256" key="1">
    <source>
        <dbReference type="ARBA" id="ARBA00004429"/>
    </source>
</evidence>
<feature type="transmembrane region" description="Helical" evidence="11">
    <location>
        <begin position="298"/>
        <end position="318"/>
    </location>
</feature>
<evidence type="ECO:0000256" key="12">
    <source>
        <dbReference type="SAM" id="MobiDB-lite"/>
    </source>
</evidence>
<dbReference type="Gene3D" id="1.20.1530.10">
    <property type="entry name" value="Na+/H+ antiporter like domain"/>
    <property type="match status" value="1"/>
</dbReference>
<evidence type="ECO:0000256" key="11">
    <source>
        <dbReference type="HAMAP-Rule" id="MF_01844"/>
    </source>
</evidence>
<organism evidence="13 14">
    <name type="scientific">Actinacidiphila oryziradicis</name>
    <dbReference type="NCBI Taxonomy" id="2571141"/>
    <lineage>
        <taxon>Bacteria</taxon>
        <taxon>Bacillati</taxon>
        <taxon>Actinomycetota</taxon>
        <taxon>Actinomycetes</taxon>
        <taxon>Kitasatosporales</taxon>
        <taxon>Streptomycetaceae</taxon>
        <taxon>Actinacidiphila</taxon>
    </lineage>
</organism>
<dbReference type="InterPro" id="IPR004670">
    <property type="entry name" value="NhaA"/>
</dbReference>
<evidence type="ECO:0000256" key="4">
    <source>
        <dbReference type="ARBA" id="ARBA00022475"/>
    </source>
</evidence>
<keyword evidence="2 11" id="KW-0813">Transport</keyword>
<feature type="transmembrane region" description="Helical" evidence="11">
    <location>
        <begin position="446"/>
        <end position="467"/>
    </location>
</feature>
<dbReference type="Proteomes" id="UP000305778">
    <property type="component" value="Unassembled WGS sequence"/>
</dbReference>
<keyword evidence="5 11" id="KW-0812">Transmembrane</keyword>
<dbReference type="AlphaFoldDB" id="A0A4U0S7S0"/>
<dbReference type="Pfam" id="PF06965">
    <property type="entry name" value="Na_H_antiport_1"/>
    <property type="match status" value="1"/>
</dbReference>
<evidence type="ECO:0000256" key="7">
    <source>
        <dbReference type="ARBA" id="ARBA00023053"/>
    </source>
</evidence>
<dbReference type="HAMAP" id="MF_01844">
    <property type="entry name" value="NhaA"/>
    <property type="match status" value="1"/>
</dbReference>
<dbReference type="GO" id="GO:0015385">
    <property type="term" value="F:sodium:proton antiporter activity"/>
    <property type="evidence" value="ECO:0007669"/>
    <property type="project" value="UniProtKB-UniRule"/>
</dbReference>
<protein>
    <recommendedName>
        <fullName evidence="11">Na(+)/H(+) antiporter NhaA</fullName>
    </recommendedName>
    <alternativeName>
        <fullName evidence="11">Sodium/proton antiporter NhaA</fullName>
    </alternativeName>
</protein>
<feature type="compositionally biased region" description="Low complexity" evidence="12">
    <location>
        <begin position="507"/>
        <end position="519"/>
    </location>
</feature>
<feature type="transmembrane region" description="Helical" evidence="11">
    <location>
        <begin position="216"/>
        <end position="237"/>
    </location>
</feature>
<comment type="similarity">
    <text evidence="11">Belongs to the NhaA Na(+)/H(+) (TC 2.A.33) antiporter family.</text>
</comment>
<dbReference type="GO" id="GO:0005886">
    <property type="term" value="C:plasma membrane"/>
    <property type="evidence" value="ECO:0007669"/>
    <property type="project" value="UniProtKB-SubCell"/>
</dbReference>
<keyword evidence="6 11" id="KW-1133">Transmembrane helix</keyword>
<feature type="region of interest" description="Disordered" evidence="12">
    <location>
        <begin position="53"/>
        <end position="95"/>
    </location>
</feature>
<feature type="transmembrane region" description="Helical" evidence="11">
    <location>
        <begin position="330"/>
        <end position="353"/>
    </location>
</feature>
<evidence type="ECO:0000256" key="6">
    <source>
        <dbReference type="ARBA" id="ARBA00022989"/>
    </source>
</evidence>
<evidence type="ECO:0000256" key="9">
    <source>
        <dbReference type="ARBA" id="ARBA00023136"/>
    </source>
</evidence>
<keyword evidence="4 11" id="KW-1003">Cell membrane</keyword>
<dbReference type="PANTHER" id="PTHR30341">
    <property type="entry name" value="SODIUM ION/PROTON ANTIPORTER NHAA-RELATED"/>
    <property type="match status" value="1"/>
</dbReference>
<feature type="transmembrane region" description="Helical" evidence="11">
    <location>
        <begin position="479"/>
        <end position="497"/>
    </location>
</feature>
<evidence type="ECO:0000256" key="3">
    <source>
        <dbReference type="ARBA" id="ARBA00022449"/>
    </source>
</evidence>
<feature type="transmembrane region" description="Helical" evidence="11">
    <location>
        <begin position="373"/>
        <end position="394"/>
    </location>
</feature>
<keyword evidence="3 11" id="KW-0050">Antiport</keyword>